<protein>
    <recommendedName>
        <fullName evidence="1">Protein SDA1</fullName>
    </recommendedName>
</protein>
<keyword evidence="1" id="KW-0539">Nucleus</keyword>
<dbReference type="GO" id="GO:0015031">
    <property type="term" value="P:protein transport"/>
    <property type="evidence" value="ECO:0007669"/>
    <property type="project" value="UniProtKB-KW"/>
</dbReference>
<proteinExistence type="inferred from homology"/>
<accession>A0A183B9I6</accession>
<dbReference type="EMBL" id="UZAN01062095">
    <property type="protein sequence ID" value="VDP93143.1"/>
    <property type="molecule type" value="Genomic_DNA"/>
</dbReference>
<feature type="domain" description="SDA1 middle" evidence="3">
    <location>
        <begin position="19"/>
        <end position="138"/>
    </location>
</feature>
<dbReference type="GO" id="GO:0005730">
    <property type="term" value="C:nucleolus"/>
    <property type="evidence" value="ECO:0007669"/>
    <property type="project" value="UniProtKB-SubCell"/>
</dbReference>
<dbReference type="GO" id="GO:0042273">
    <property type="term" value="P:ribosomal large subunit biogenesis"/>
    <property type="evidence" value="ECO:0007669"/>
    <property type="project" value="UniProtKB-UniRule"/>
</dbReference>
<reference evidence="6" key="1">
    <citation type="submission" date="2016-06" db="UniProtKB">
        <authorList>
            <consortium name="WormBaseParasite"/>
        </authorList>
    </citation>
    <scope>IDENTIFICATION</scope>
</reference>
<dbReference type="AlphaFoldDB" id="A0A183B9I6"/>
<gene>
    <name evidence="4" type="ORF">ECPE_LOCUS15871</name>
</gene>
<keyword evidence="1" id="KW-0690">Ribosome biogenesis</keyword>
<dbReference type="InterPro" id="IPR027312">
    <property type="entry name" value="Sda1"/>
</dbReference>
<dbReference type="WBParaSite" id="ECPE_0001591101-mRNA-1">
    <property type="protein sequence ID" value="ECPE_0001591101-mRNA-1"/>
    <property type="gene ID" value="ECPE_0001591101"/>
</dbReference>
<comment type="function">
    <text evidence="1">Required for 60S pre-ribosomal subunits export to the cytoplasm.</text>
</comment>
<keyword evidence="1" id="KW-0813">Transport</keyword>
<dbReference type="InterPro" id="IPR007949">
    <property type="entry name" value="SDA1_MD"/>
</dbReference>
<reference evidence="4 5" key="2">
    <citation type="submission" date="2018-11" db="EMBL/GenBank/DDBJ databases">
        <authorList>
            <consortium name="Pathogen Informatics"/>
        </authorList>
    </citation>
    <scope>NUCLEOTIDE SEQUENCE [LARGE SCALE GENOMIC DNA]</scope>
    <source>
        <strain evidence="4 5">Egypt</strain>
    </source>
</reference>
<evidence type="ECO:0000259" key="3">
    <source>
        <dbReference type="Pfam" id="PF05285"/>
    </source>
</evidence>
<dbReference type="OrthoDB" id="2196187at2759"/>
<keyword evidence="5" id="KW-1185">Reference proteome</keyword>
<dbReference type="Proteomes" id="UP000272942">
    <property type="component" value="Unassembled WGS sequence"/>
</dbReference>
<dbReference type="PANTHER" id="PTHR12730:SF0">
    <property type="entry name" value="PROTEIN SDA1 HOMOLOG"/>
    <property type="match status" value="1"/>
</dbReference>
<name>A0A183B9I6_9TREM</name>
<evidence type="ECO:0000256" key="2">
    <source>
        <dbReference type="SAM" id="MobiDB-lite"/>
    </source>
</evidence>
<feature type="region of interest" description="Disordered" evidence="2">
    <location>
        <begin position="1"/>
        <end position="37"/>
    </location>
</feature>
<dbReference type="GO" id="GO:0000055">
    <property type="term" value="P:ribosomal large subunit export from nucleus"/>
    <property type="evidence" value="ECO:0007669"/>
    <property type="project" value="UniProtKB-UniRule"/>
</dbReference>
<evidence type="ECO:0000256" key="1">
    <source>
        <dbReference type="RuleBase" id="RU365057"/>
    </source>
</evidence>
<comment type="similarity">
    <text evidence="1">Belongs to the SDA1 family.</text>
</comment>
<keyword evidence="1" id="KW-0653">Protein transport</keyword>
<feature type="compositionally biased region" description="Basic and acidic residues" evidence="2">
    <location>
        <begin position="28"/>
        <end position="37"/>
    </location>
</feature>
<evidence type="ECO:0000313" key="5">
    <source>
        <dbReference type="Proteomes" id="UP000272942"/>
    </source>
</evidence>
<sequence>MTNSRQTDVKQSKISTDLDDDGWIDVPHSSDDEQLVEKEKKVDPVELKLKAREIASSRVFTQEEFEAMRRYQQKRFAAAGSHKRRTDDSESFFFVDSDENDENQGTAGAELVSMSAIMRLVKRPKQSKAERLEAIHDGRDGREKYGYKVS</sequence>
<dbReference type="PANTHER" id="PTHR12730">
    <property type="entry name" value="HSDA/SDA1-RELATED"/>
    <property type="match status" value="1"/>
</dbReference>
<evidence type="ECO:0000313" key="4">
    <source>
        <dbReference type="EMBL" id="VDP93143.1"/>
    </source>
</evidence>
<comment type="subcellular location">
    <subcellularLocation>
        <location evidence="1">Nucleus</location>
        <location evidence="1">Nucleolus</location>
    </subcellularLocation>
</comment>
<dbReference type="Pfam" id="PF05285">
    <property type="entry name" value="SDA1_dom"/>
    <property type="match status" value="1"/>
</dbReference>
<evidence type="ECO:0000313" key="6">
    <source>
        <dbReference type="WBParaSite" id="ECPE_0001591101-mRNA-1"/>
    </source>
</evidence>
<organism evidence="6">
    <name type="scientific">Echinostoma caproni</name>
    <dbReference type="NCBI Taxonomy" id="27848"/>
    <lineage>
        <taxon>Eukaryota</taxon>
        <taxon>Metazoa</taxon>
        <taxon>Spiralia</taxon>
        <taxon>Lophotrochozoa</taxon>
        <taxon>Platyhelminthes</taxon>
        <taxon>Trematoda</taxon>
        <taxon>Digenea</taxon>
        <taxon>Plagiorchiida</taxon>
        <taxon>Echinostomata</taxon>
        <taxon>Echinostomatoidea</taxon>
        <taxon>Echinostomatidae</taxon>
        <taxon>Echinostoma</taxon>
    </lineage>
</organism>